<protein>
    <submittedName>
        <fullName evidence="1">Uncharacterized protein</fullName>
    </submittedName>
</protein>
<proteinExistence type="predicted"/>
<keyword evidence="2" id="KW-1185">Reference proteome</keyword>
<dbReference type="EMBL" id="POTY01000003">
    <property type="protein sequence ID" value="PZG24158.1"/>
    <property type="molecule type" value="Genomic_DNA"/>
</dbReference>
<evidence type="ECO:0000313" key="1">
    <source>
        <dbReference type="EMBL" id="PZG24158.1"/>
    </source>
</evidence>
<organism evidence="1 2">
    <name type="scientific">Micromonospora craterilacus</name>
    <dbReference type="NCBI Taxonomy" id="1655439"/>
    <lineage>
        <taxon>Bacteria</taxon>
        <taxon>Bacillati</taxon>
        <taxon>Actinomycetota</taxon>
        <taxon>Actinomycetes</taxon>
        <taxon>Micromonosporales</taxon>
        <taxon>Micromonosporaceae</taxon>
        <taxon>Micromonospora</taxon>
    </lineage>
</organism>
<gene>
    <name evidence="1" type="ORF">C1I95_01210</name>
</gene>
<reference evidence="1 2" key="1">
    <citation type="submission" date="2018-01" db="EMBL/GenBank/DDBJ databases">
        <title>Draft genome sequence of Jishengella sp. NA12.</title>
        <authorList>
            <person name="Sahin N."/>
            <person name="Ay H."/>
            <person name="Saygin H."/>
        </authorList>
    </citation>
    <scope>NUCLEOTIDE SEQUENCE [LARGE SCALE GENOMIC DNA]</scope>
    <source>
        <strain evidence="1 2">NA12</strain>
    </source>
</reference>
<accession>A0A2W2FHM4</accession>
<comment type="caution">
    <text evidence="1">The sequence shown here is derived from an EMBL/GenBank/DDBJ whole genome shotgun (WGS) entry which is preliminary data.</text>
</comment>
<evidence type="ECO:0000313" key="2">
    <source>
        <dbReference type="Proteomes" id="UP000248924"/>
    </source>
</evidence>
<name>A0A2W2FHM4_9ACTN</name>
<dbReference type="OrthoDB" id="3393963at2"/>
<sequence>MRDTLGRLAGIPAARDELDENELDLIDRARQAGATWSQVADALGLGSRQAAEQRRQRLAAARRSRRTESDRHWPAEVARLRARLAALQQWIDADRRWDTRFPRAALIRRTTALALEAAPGGLYDLAGHVAADLAATGPGLPIPVRAVARDLSAALSTHH</sequence>
<dbReference type="RefSeq" id="WP_111211865.1">
    <property type="nucleotide sequence ID" value="NZ_POTY01000003.1"/>
</dbReference>
<dbReference type="AlphaFoldDB" id="A0A2W2FHM4"/>
<dbReference type="Proteomes" id="UP000248924">
    <property type="component" value="Unassembled WGS sequence"/>
</dbReference>